<protein>
    <submittedName>
        <fullName evidence="2">Uncharacterized protein</fullName>
    </submittedName>
</protein>
<sequence>MIEFQVDVELKDTIMVAMLKLAGYGFYMCTIRVDTSGKRKQVEVSREEASNLNSFDALNSIENADDLGKLLIVDDEGKPLSKVVSKVNADCDSEVEEFESGGASGIGGCGDEEEGADHQNEEDEDGDGDT</sequence>
<reference evidence="2" key="1">
    <citation type="journal article" date="2019" name="Sci. Rep.">
        <title>Draft genome of Tanacetum cinerariifolium, the natural source of mosquito coil.</title>
        <authorList>
            <person name="Yamashiro T."/>
            <person name="Shiraishi A."/>
            <person name="Satake H."/>
            <person name="Nakayama K."/>
        </authorList>
    </citation>
    <scope>NUCLEOTIDE SEQUENCE</scope>
</reference>
<evidence type="ECO:0000256" key="1">
    <source>
        <dbReference type="SAM" id="MobiDB-lite"/>
    </source>
</evidence>
<dbReference type="AlphaFoldDB" id="A0A699JQS5"/>
<organism evidence="2">
    <name type="scientific">Tanacetum cinerariifolium</name>
    <name type="common">Dalmatian daisy</name>
    <name type="synonym">Chrysanthemum cinerariifolium</name>
    <dbReference type="NCBI Taxonomy" id="118510"/>
    <lineage>
        <taxon>Eukaryota</taxon>
        <taxon>Viridiplantae</taxon>
        <taxon>Streptophyta</taxon>
        <taxon>Embryophyta</taxon>
        <taxon>Tracheophyta</taxon>
        <taxon>Spermatophyta</taxon>
        <taxon>Magnoliopsida</taxon>
        <taxon>eudicotyledons</taxon>
        <taxon>Gunneridae</taxon>
        <taxon>Pentapetalae</taxon>
        <taxon>asterids</taxon>
        <taxon>campanulids</taxon>
        <taxon>Asterales</taxon>
        <taxon>Asteraceae</taxon>
        <taxon>Asteroideae</taxon>
        <taxon>Anthemideae</taxon>
        <taxon>Anthemidinae</taxon>
        <taxon>Tanacetum</taxon>
    </lineage>
</organism>
<gene>
    <name evidence="2" type="ORF">Tci_623968</name>
</gene>
<dbReference type="EMBL" id="BKCJ010438408">
    <property type="protein sequence ID" value="GFA51996.1"/>
    <property type="molecule type" value="Genomic_DNA"/>
</dbReference>
<accession>A0A699JQS5</accession>
<evidence type="ECO:0000313" key="2">
    <source>
        <dbReference type="EMBL" id="GFA51996.1"/>
    </source>
</evidence>
<comment type="caution">
    <text evidence="2">The sequence shown here is derived from an EMBL/GenBank/DDBJ whole genome shotgun (WGS) entry which is preliminary data.</text>
</comment>
<feature type="region of interest" description="Disordered" evidence="1">
    <location>
        <begin position="95"/>
        <end position="130"/>
    </location>
</feature>
<proteinExistence type="predicted"/>
<feature type="compositionally biased region" description="Acidic residues" evidence="1">
    <location>
        <begin position="110"/>
        <end position="130"/>
    </location>
</feature>
<name>A0A699JQS5_TANCI</name>